<dbReference type="AlphaFoldDB" id="A0A0W0XRD5"/>
<dbReference type="EMBL" id="LNYT01000020">
    <property type="protein sequence ID" value="KTD47293.1"/>
    <property type="molecule type" value="Genomic_DNA"/>
</dbReference>
<gene>
    <name evidence="1" type="ORF">Lrub_2215</name>
</gene>
<dbReference type="OrthoDB" id="5651512at2"/>
<evidence type="ECO:0000313" key="2">
    <source>
        <dbReference type="Proteomes" id="UP000054608"/>
    </source>
</evidence>
<proteinExistence type="predicted"/>
<dbReference type="Proteomes" id="UP000054608">
    <property type="component" value="Unassembled WGS sequence"/>
</dbReference>
<name>A0A0W0XRD5_9GAMM</name>
<accession>A0A0W0XRD5</accession>
<reference evidence="1 2" key="1">
    <citation type="submission" date="2015-11" db="EMBL/GenBank/DDBJ databases">
        <title>Genomic analysis of 38 Legionella species identifies large and diverse effector repertoires.</title>
        <authorList>
            <person name="Burstein D."/>
            <person name="Amaro F."/>
            <person name="Zusman T."/>
            <person name="Lifshitz Z."/>
            <person name="Cohen O."/>
            <person name="Gilbert J.A."/>
            <person name="Pupko T."/>
            <person name="Shuman H.A."/>
            <person name="Segal G."/>
        </authorList>
    </citation>
    <scope>NUCLEOTIDE SEQUENCE [LARGE SCALE GENOMIC DNA]</scope>
    <source>
        <strain evidence="1 2">WA-270A-C2</strain>
    </source>
</reference>
<evidence type="ECO:0000313" key="1">
    <source>
        <dbReference type="EMBL" id="KTD47293.1"/>
    </source>
</evidence>
<organism evidence="1 2">
    <name type="scientific">Legionella rubrilucens</name>
    <dbReference type="NCBI Taxonomy" id="458"/>
    <lineage>
        <taxon>Bacteria</taxon>
        <taxon>Pseudomonadati</taxon>
        <taxon>Pseudomonadota</taxon>
        <taxon>Gammaproteobacteria</taxon>
        <taxon>Legionellales</taxon>
        <taxon>Legionellaceae</taxon>
        <taxon>Legionella</taxon>
    </lineage>
</organism>
<sequence>MQTKSELLSPLVETALHATRLVIHSTQIARHTLFPSQEAAKVMTLGERAQVEIDKHATVIANDLASIMVKK</sequence>
<comment type="caution">
    <text evidence="1">The sequence shown here is derived from an EMBL/GenBank/DDBJ whole genome shotgun (WGS) entry which is preliminary data.</text>
</comment>
<dbReference type="RefSeq" id="WP_133134144.1">
    <property type="nucleotide sequence ID" value="NZ_CAAAIN010000007.1"/>
</dbReference>
<keyword evidence="2" id="KW-1185">Reference proteome</keyword>
<protein>
    <submittedName>
        <fullName evidence="1">Uncharacterized protein</fullName>
    </submittedName>
</protein>
<dbReference type="PATRIC" id="fig|458.5.peg.2311"/>